<evidence type="ECO:0008006" key="9">
    <source>
        <dbReference type="Google" id="ProtNLM"/>
    </source>
</evidence>
<evidence type="ECO:0000256" key="1">
    <source>
        <dbReference type="ARBA" id="ARBA00004141"/>
    </source>
</evidence>
<sequence length="253" mass="28659">MFKSNVYRWWNLLLFIGVIVVNTLAVTIPLGGRSTGEISDMYHTSITPAGYAFSIWGVIYLLLAGFVIYQLLHSQVNRESVQTIGIWFSVSCLFNILWIILWQYLYTELSLLAMAGLLVSLIMIYRRIRAIRGSFTWGEILLVRLPFSIYLSWICVATLVNVAVVLSKNGFSGWGLSNPQWAIIMLTVGAFLAIWVSYSSKDGIFPLVFVWAYIAIAAEQHETKNVYLVAGALAIILFIYAIWLLIQRARSRD</sequence>
<reference evidence="7 8" key="1">
    <citation type="submission" date="2021-03" db="EMBL/GenBank/DDBJ databases">
        <title>Genomic Encyclopedia of Type Strains, Phase IV (KMG-IV): sequencing the most valuable type-strain genomes for metagenomic binning, comparative biology and taxonomic classification.</title>
        <authorList>
            <person name="Goeker M."/>
        </authorList>
    </citation>
    <scope>NUCLEOTIDE SEQUENCE [LARGE SCALE GENOMIC DNA]</scope>
    <source>
        <strain evidence="7 8">DSM 26806</strain>
    </source>
</reference>
<keyword evidence="3 6" id="KW-0812">Transmembrane</keyword>
<dbReference type="Pfam" id="PF03073">
    <property type="entry name" value="TspO_MBR"/>
    <property type="match status" value="1"/>
</dbReference>
<feature type="transmembrane region" description="Helical" evidence="6">
    <location>
        <begin position="226"/>
        <end position="246"/>
    </location>
</feature>
<feature type="transmembrane region" description="Helical" evidence="6">
    <location>
        <begin position="203"/>
        <end position="220"/>
    </location>
</feature>
<protein>
    <recommendedName>
        <fullName evidence="9">Tryptophan-rich sensory protein</fullName>
    </recommendedName>
</protein>
<comment type="caution">
    <text evidence="7">The sequence shown here is derived from an EMBL/GenBank/DDBJ whole genome shotgun (WGS) entry which is preliminary data.</text>
</comment>
<dbReference type="PANTHER" id="PTHR33802:SF1">
    <property type="entry name" value="XK-RELATED PROTEIN"/>
    <property type="match status" value="1"/>
</dbReference>
<feature type="transmembrane region" description="Helical" evidence="6">
    <location>
        <begin position="179"/>
        <end position="196"/>
    </location>
</feature>
<evidence type="ECO:0000256" key="4">
    <source>
        <dbReference type="ARBA" id="ARBA00022989"/>
    </source>
</evidence>
<evidence type="ECO:0000256" key="2">
    <source>
        <dbReference type="ARBA" id="ARBA00007524"/>
    </source>
</evidence>
<name>A0ABS4JIV6_9BACL</name>
<evidence type="ECO:0000313" key="8">
    <source>
        <dbReference type="Proteomes" id="UP001519288"/>
    </source>
</evidence>
<comment type="subcellular location">
    <subcellularLocation>
        <location evidence="1">Membrane</location>
        <topology evidence="1">Multi-pass membrane protein</topology>
    </subcellularLocation>
</comment>
<dbReference type="PANTHER" id="PTHR33802">
    <property type="entry name" value="SI:CH211-161H7.5-RELATED"/>
    <property type="match status" value="1"/>
</dbReference>
<evidence type="ECO:0000313" key="7">
    <source>
        <dbReference type="EMBL" id="MBP2001634.1"/>
    </source>
</evidence>
<dbReference type="InterPro" id="IPR038330">
    <property type="entry name" value="TspO/MBR-related_sf"/>
</dbReference>
<evidence type="ECO:0000256" key="5">
    <source>
        <dbReference type="ARBA" id="ARBA00023136"/>
    </source>
</evidence>
<dbReference type="InterPro" id="IPR004307">
    <property type="entry name" value="TspO_MBR"/>
</dbReference>
<keyword evidence="5 6" id="KW-0472">Membrane</keyword>
<dbReference type="Gene3D" id="1.20.1260.100">
    <property type="entry name" value="TspO/MBR protein"/>
    <property type="match status" value="1"/>
</dbReference>
<feature type="transmembrane region" description="Helical" evidence="6">
    <location>
        <begin position="51"/>
        <end position="72"/>
    </location>
</feature>
<organism evidence="7 8">
    <name type="scientific">Paenibacillus shirakamiensis</name>
    <dbReference type="NCBI Taxonomy" id="1265935"/>
    <lineage>
        <taxon>Bacteria</taxon>
        <taxon>Bacillati</taxon>
        <taxon>Bacillota</taxon>
        <taxon>Bacilli</taxon>
        <taxon>Bacillales</taxon>
        <taxon>Paenibacillaceae</taxon>
        <taxon>Paenibacillus</taxon>
    </lineage>
</organism>
<feature type="transmembrane region" description="Helical" evidence="6">
    <location>
        <begin position="149"/>
        <end position="167"/>
    </location>
</feature>
<keyword evidence="8" id="KW-1185">Reference proteome</keyword>
<evidence type="ECO:0000256" key="6">
    <source>
        <dbReference type="SAM" id="Phobius"/>
    </source>
</evidence>
<proteinExistence type="inferred from homology"/>
<gene>
    <name evidence="7" type="ORF">J2Z69_002679</name>
</gene>
<feature type="transmembrane region" description="Helical" evidence="6">
    <location>
        <begin position="84"/>
        <end position="105"/>
    </location>
</feature>
<comment type="similarity">
    <text evidence="2">Belongs to the TspO/BZRP family.</text>
</comment>
<dbReference type="EMBL" id="JAGGLD010000004">
    <property type="protein sequence ID" value="MBP2001634.1"/>
    <property type="molecule type" value="Genomic_DNA"/>
</dbReference>
<dbReference type="RefSeq" id="WP_209863296.1">
    <property type="nucleotide sequence ID" value="NZ_JAGGLD010000004.1"/>
</dbReference>
<evidence type="ECO:0000256" key="3">
    <source>
        <dbReference type="ARBA" id="ARBA00022692"/>
    </source>
</evidence>
<feature type="transmembrane region" description="Helical" evidence="6">
    <location>
        <begin position="111"/>
        <end position="128"/>
    </location>
</feature>
<accession>A0ABS4JIV6</accession>
<feature type="transmembrane region" description="Helical" evidence="6">
    <location>
        <begin position="12"/>
        <end position="31"/>
    </location>
</feature>
<keyword evidence="4 6" id="KW-1133">Transmembrane helix</keyword>
<dbReference type="Proteomes" id="UP001519288">
    <property type="component" value="Unassembled WGS sequence"/>
</dbReference>